<feature type="signal peptide" evidence="1">
    <location>
        <begin position="1"/>
        <end position="18"/>
    </location>
</feature>
<dbReference type="OrthoDB" id="5622177at2"/>
<dbReference type="InterPro" id="IPR009839">
    <property type="entry name" value="SseB_N"/>
</dbReference>
<dbReference type="InterPro" id="IPR027945">
    <property type="entry name" value="SseB_C"/>
</dbReference>
<name>Q47AH2_DECAR</name>
<evidence type="ECO:0000256" key="1">
    <source>
        <dbReference type="SAM" id="SignalP"/>
    </source>
</evidence>
<dbReference type="STRING" id="159087.Daro_3430"/>
<dbReference type="KEGG" id="dar:Daro_3430"/>
<evidence type="ECO:0000313" key="4">
    <source>
        <dbReference type="EMBL" id="AAZ48159.1"/>
    </source>
</evidence>
<evidence type="ECO:0000259" key="2">
    <source>
        <dbReference type="Pfam" id="PF07179"/>
    </source>
</evidence>
<dbReference type="AlphaFoldDB" id="Q47AH2"/>
<evidence type="ECO:0008006" key="5">
    <source>
        <dbReference type="Google" id="ProtNLM"/>
    </source>
</evidence>
<sequence length="272" mass="30339">MRFYFAASILVFSFATYAQESKRQMSPLDQAYVTAMQTKQEAVFYNAFLNATIFIATANAPLQEKTKRAGEQDTISPIIVESEGTKYIMLFDSEERLLSWAKREVGFAAIPGHAIVEMMSPEFHWALNVGTEHVKTFVPDEIRWLKQNLGQAKEERVPAGTQVLIGAPAKIPAGLVESLKKNLSSRNREVKAAYLGQVVYVRDGEKPHLALVLEVVTKDKTAISGISKDLAIATKGYLGEGEYIDIMASDENGTAVEIKKAVKPFYVKKWWK</sequence>
<dbReference type="EMBL" id="CP000089">
    <property type="protein sequence ID" value="AAZ48159.1"/>
    <property type="molecule type" value="Genomic_DNA"/>
</dbReference>
<protein>
    <recommendedName>
        <fullName evidence="5">SseB protein N-terminal domain-containing protein</fullName>
    </recommendedName>
</protein>
<organism evidence="4">
    <name type="scientific">Dechloromonas aromatica (strain RCB)</name>
    <dbReference type="NCBI Taxonomy" id="159087"/>
    <lineage>
        <taxon>Bacteria</taxon>
        <taxon>Pseudomonadati</taxon>
        <taxon>Pseudomonadota</taxon>
        <taxon>Betaproteobacteria</taxon>
        <taxon>Rhodocyclales</taxon>
        <taxon>Azonexaceae</taxon>
        <taxon>Dechloromonas</taxon>
    </lineage>
</organism>
<feature type="chain" id="PRO_5004232998" description="SseB protein N-terminal domain-containing protein" evidence="1">
    <location>
        <begin position="19"/>
        <end position="272"/>
    </location>
</feature>
<proteinExistence type="predicted"/>
<evidence type="ECO:0000259" key="3">
    <source>
        <dbReference type="Pfam" id="PF14581"/>
    </source>
</evidence>
<accession>Q47AH2</accession>
<dbReference type="Pfam" id="PF07179">
    <property type="entry name" value="SseB"/>
    <property type="match status" value="1"/>
</dbReference>
<dbReference type="eggNOG" id="COG0760">
    <property type="taxonomic scope" value="Bacteria"/>
</dbReference>
<dbReference type="Pfam" id="PF14581">
    <property type="entry name" value="SseB_C"/>
    <property type="match status" value="1"/>
</dbReference>
<keyword evidence="1" id="KW-0732">Signal</keyword>
<feature type="domain" description="SseB protein N-terminal" evidence="2">
    <location>
        <begin position="28"/>
        <end position="144"/>
    </location>
</feature>
<reference evidence="4" key="1">
    <citation type="submission" date="2005-08" db="EMBL/GenBank/DDBJ databases">
        <title>Complete sequence of Dechloromonas aromatica RCB.</title>
        <authorList>
            <person name="Salinero K.K."/>
            <person name="Copeland A."/>
            <person name="Lucas S."/>
            <person name="Lapidus A."/>
            <person name="Barry K."/>
            <person name="Detter J.C."/>
            <person name="Glavina T."/>
            <person name="Hammon N."/>
            <person name="Israni S."/>
            <person name="Pitluck S."/>
            <person name="Di Bartolo G."/>
            <person name="Trong S."/>
            <person name="Schmutz J."/>
            <person name="Larimer F."/>
            <person name="Land M."/>
            <person name="Ivanova N."/>
            <person name="Richardson P."/>
        </authorList>
    </citation>
    <scope>NUCLEOTIDE SEQUENCE</scope>
    <source>
        <strain evidence="4">RCB</strain>
    </source>
</reference>
<dbReference type="HOGENOM" id="CLU_1022047_0_0_4"/>
<gene>
    <name evidence="4" type="ordered locus">Daro_3430</name>
</gene>
<feature type="domain" description="SseB protein C-terminal" evidence="3">
    <location>
        <begin position="157"/>
        <end position="268"/>
    </location>
</feature>